<evidence type="ECO:0000256" key="1">
    <source>
        <dbReference type="SAM" id="SignalP"/>
    </source>
</evidence>
<evidence type="ECO:0008006" key="4">
    <source>
        <dbReference type="Google" id="ProtNLM"/>
    </source>
</evidence>
<keyword evidence="1" id="KW-0732">Signal</keyword>
<gene>
    <name evidence="2" type="ORF">SAMN05443551_1962</name>
</gene>
<dbReference type="InterPro" id="IPR046705">
    <property type="entry name" value="DUF6778"/>
</dbReference>
<reference evidence="2 3" key="1">
    <citation type="submission" date="2016-11" db="EMBL/GenBank/DDBJ databases">
        <authorList>
            <person name="Jaros S."/>
            <person name="Januszkiewicz K."/>
            <person name="Wedrychowicz H."/>
        </authorList>
    </citation>
    <scope>NUCLEOTIDE SEQUENCE [LARGE SCALE GENOMIC DNA]</scope>
    <source>
        <strain evidence="2 3">DSM 29431</strain>
    </source>
</reference>
<proteinExistence type="predicted"/>
<organism evidence="2 3">
    <name type="scientific">Marivita hallyeonensis</name>
    <dbReference type="NCBI Taxonomy" id="996342"/>
    <lineage>
        <taxon>Bacteria</taxon>
        <taxon>Pseudomonadati</taxon>
        <taxon>Pseudomonadota</taxon>
        <taxon>Alphaproteobacteria</taxon>
        <taxon>Rhodobacterales</taxon>
        <taxon>Roseobacteraceae</taxon>
        <taxon>Marivita</taxon>
    </lineage>
</organism>
<feature type="chain" id="PRO_5012477460" description="Lipoprotein" evidence="1">
    <location>
        <begin position="22"/>
        <end position="212"/>
    </location>
</feature>
<dbReference type="EMBL" id="FQXC01000002">
    <property type="protein sequence ID" value="SHH32012.1"/>
    <property type="molecule type" value="Genomic_DNA"/>
</dbReference>
<sequence length="212" mass="23386">MKQIIKPILALCLAAVLTACGNSNFASRAAMPDDTMLGNSVPDVRIESFTVSVPNSLTVNERNLYYPVGDIVWRGDPRGDRRQQVKAIFETGVRAAAQLVEGNRPVRMDVQVTRFHALSEKARYITGGVHDIDFKYRLIDTETGLQIGETKDVNADLEALAGRRAIDAEQQGLTQKSRITAHLAEVIQTELSVPGGYKNRDLGILQVINQIR</sequence>
<dbReference type="PROSITE" id="PS51257">
    <property type="entry name" value="PROKAR_LIPOPROTEIN"/>
    <property type="match status" value="1"/>
</dbReference>
<protein>
    <recommendedName>
        <fullName evidence="4">Lipoprotein</fullName>
    </recommendedName>
</protein>
<feature type="signal peptide" evidence="1">
    <location>
        <begin position="1"/>
        <end position="21"/>
    </location>
</feature>
<dbReference type="AlphaFoldDB" id="A0A1M5S062"/>
<keyword evidence="3" id="KW-1185">Reference proteome</keyword>
<dbReference type="Proteomes" id="UP000184221">
    <property type="component" value="Unassembled WGS sequence"/>
</dbReference>
<evidence type="ECO:0000313" key="3">
    <source>
        <dbReference type="Proteomes" id="UP000184221"/>
    </source>
</evidence>
<dbReference type="RefSeq" id="WP_072777281.1">
    <property type="nucleotide sequence ID" value="NZ_FQXC01000002.1"/>
</dbReference>
<dbReference type="OrthoDB" id="7836640at2"/>
<dbReference type="STRING" id="996342.SAMN05443551_1962"/>
<accession>A0A1M5S062</accession>
<dbReference type="Pfam" id="PF20569">
    <property type="entry name" value="DUF6778"/>
    <property type="match status" value="1"/>
</dbReference>
<name>A0A1M5S062_9RHOB</name>
<evidence type="ECO:0000313" key="2">
    <source>
        <dbReference type="EMBL" id="SHH32012.1"/>
    </source>
</evidence>